<keyword evidence="1" id="KW-1133">Transmembrane helix</keyword>
<proteinExistence type="predicted"/>
<feature type="transmembrane region" description="Helical" evidence="1">
    <location>
        <begin position="56"/>
        <end position="76"/>
    </location>
</feature>
<dbReference type="Proteomes" id="UP000315842">
    <property type="component" value="Unassembled WGS sequence"/>
</dbReference>
<accession>A0A4Y3KFQ1</accession>
<evidence type="ECO:0000313" key="3">
    <source>
        <dbReference type="Proteomes" id="UP000315842"/>
    </source>
</evidence>
<gene>
    <name evidence="2" type="ORF">CUD01_29600</name>
</gene>
<dbReference type="AlphaFoldDB" id="A0A4Y3KFQ1"/>
<name>A0A4Y3KFQ1_CELUD</name>
<feature type="transmembrane region" description="Helical" evidence="1">
    <location>
        <begin position="116"/>
        <end position="136"/>
    </location>
</feature>
<feature type="transmembrane region" description="Helical" evidence="1">
    <location>
        <begin position="83"/>
        <end position="104"/>
    </location>
</feature>
<evidence type="ECO:0000313" key="2">
    <source>
        <dbReference type="EMBL" id="GEA82516.1"/>
    </source>
</evidence>
<dbReference type="EMBL" id="BJLP01000066">
    <property type="protein sequence ID" value="GEA82516.1"/>
    <property type="molecule type" value="Genomic_DNA"/>
</dbReference>
<reference evidence="2 3" key="1">
    <citation type="submission" date="2019-06" db="EMBL/GenBank/DDBJ databases">
        <title>Whole genome shotgun sequence of Cellulomonas uda NBRC 3747.</title>
        <authorList>
            <person name="Hosoyama A."/>
            <person name="Uohara A."/>
            <person name="Ohji S."/>
            <person name="Ichikawa N."/>
        </authorList>
    </citation>
    <scope>NUCLEOTIDE SEQUENCE [LARGE SCALE GENOMIC DNA]</scope>
    <source>
        <strain evidence="2 3">NBRC 3747</strain>
    </source>
</reference>
<protein>
    <submittedName>
        <fullName evidence="2">Uncharacterized protein</fullName>
    </submittedName>
</protein>
<dbReference type="RefSeq" id="WP_141322282.1">
    <property type="nucleotide sequence ID" value="NZ_BJLP01000066.1"/>
</dbReference>
<feature type="transmembrane region" description="Helical" evidence="1">
    <location>
        <begin position="25"/>
        <end position="44"/>
    </location>
</feature>
<keyword evidence="1" id="KW-0812">Transmembrane</keyword>
<evidence type="ECO:0000256" key="1">
    <source>
        <dbReference type="SAM" id="Phobius"/>
    </source>
</evidence>
<organism evidence="2 3">
    <name type="scientific">Cellulomonas uda</name>
    <dbReference type="NCBI Taxonomy" id="1714"/>
    <lineage>
        <taxon>Bacteria</taxon>
        <taxon>Bacillati</taxon>
        <taxon>Actinomycetota</taxon>
        <taxon>Actinomycetes</taxon>
        <taxon>Micrococcales</taxon>
        <taxon>Cellulomonadaceae</taxon>
        <taxon>Cellulomonas</taxon>
    </lineage>
</organism>
<comment type="caution">
    <text evidence="2">The sequence shown here is derived from an EMBL/GenBank/DDBJ whole genome shotgun (WGS) entry which is preliminary data.</text>
</comment>
<keyword evidence="3" id="KW-1185">Reference proteome</keyword>
<sequence>MNQATAGPVEAGAARLIGVEYAKQVAAMACAGAVFLLAPLGSLLTDGWDAESFRNLLLQVAQVAVIVLLGHVLVTWRLGKVSWAYSILGQLAVWTLWAASAGAIDGSVTNVGEVVWGILVVGLPITLIALGLRALIAPWRPDSRLRDEVPKR</sequence>
<keyword evidence="1" id="KW-0472">Membrane</keyword>